<sequence length="284" mass="30710">MTEAIAQNPPTFSDSYAVNQQHQLTGVLEQALADFQSAAEMVALNSITDNKVRGEYMRQIGEIPKLVRAEVSSGRVGLQEGVAFAQTMRNQVMAEARAATSAQGLAIAERKKKEGLSERFLLEKYSIQVQNPTAKPPAVIAQATAIDRGDSPSVYKQLTSEQKSKVHYAVIDAAGRDSAKFSNFCRQFATAGKVFTAMTAILSIYSIATAKDKIGEINRQAARMDGAMLGGLLGGAASVFCGPGQPICAFVFISVGGAIGTEIGERTNEWYQDELREFMKWQIN</sequence>
<protein>
    <submittedName>
        <fullName evidence="1">Uncharacterized protein</fullName>
    </submittedName>
</protein>
<organism evidence="1 2">
    <name type="scientific">Robbsia andropogonis</name>
    <dbReference type="NCBI Taxonomy" id="28092"/>
    <lineage>
        <taxon>Bacteria</taxon>
        <taxon>Pseudomonadati</taxon>
        <taxon>Pseudomonadota</taxon>
        <taxon>Betaproteobacteria</taxon>
        <taxon>Burkholderiales</taxon>
        <taxon>Burkholderiaceae</taxon>
        <taxon>Robbsia</taxon>
    </lineage>
</organism>
<dbReference type="EMBL" id="LAQU01000020">
    <property type="protein sequence ID" value="KKB62411.1"/>
    <property type="molecule type" value="Genomic_DNA"/>
</dbReference>
<gene>
    <name evidence="1" type="ORF">WM40_17385</name>
</gene>
<reference evidence="1 2" key="1">
    <citation type="submission" date="2015-03" db="EMBL/GenBank/DDBJ databases">
        <title>Draft Genome Sequence of Burkholderia andropogonis type strain ICMP2807, isolated from Sorghum bicolor.</title>
        <authorList>
            <person name="Lopes-Santos L."/>
            <person name="Castro D.B."/>
            <person name="Ottoboni L.M."/>
            <person name="Park D."/>
            <person name="Weirc B.S."/>
            <person name="Destefano S.A."/>
        </authorList>
    </citation>
    <scope>NUCLEOTIDE SEQUENCE [LARGE SCALE GENOMIC DNA]</scope>
    <source>
        <strain evidence="1 2">ICMP2807</strain>
    </source>
</reference>
<proteinExistence type="predicted"/>
<dbReference type="RefSeq" id="WP_046153500.1">
    <property type="nucleotide sequence ID" value="NZ_CADFGU010000013.1"/>
</dbReference>
<evidence type="ECO:0000313" key="2">
    <source>
        <dbReference type="Proteomes" id="UP000033618"/>
    </source>
</evidence>
<dbReference type="Proteomes" id="UP000033618">
    <property type="component" value="Unassembled WGS sequence"/>
</dbReference>
<accession>A0A0F5JX16</accession>
<dbReference type="PATRIC" id="fig|28092.6.peg.4092"/>
<comment type="caution">
    <text evidence="1">The sequence shown here is derived from an EMBL/GenBank/DDBJ whole genome shotgun (WGS) entry which is preliminary data.</text>
</comment>
<keyword evidence="2" id="KW-1185">Reference proteome</keyword>
<dbReference type="STRING" id="28092.WM40_17385"/>
<dbReference type="AlphaFoldDB" id="A0A0F5JX16"/>
<name>A0A0F5JX16_9BURK</name>
<evidence type="ECO:0000313" key="1">
    <source>
        <dbReference type="EMBL" id="KKB62411.1"/>
    </source>
</evidence>
<dbReference type="OrthoDB" id="6713493at2"/>